<evidence type="ECO:0000313" key="2">
    <source>
        <dbReference type="EMBL" id="QGH32880.1"/>
    </source>
</evidence>
<feature type="transmembrane region" description="Helical" evidence="1">
    <location>
        <begin position="58"/>
        <end position="76"/>
    </location>
</feature>
<dbReference type="EMBL" id="CP045915">
    <property type="protein sequence ID" value="QGH32880.1"/>
    <property type="molecule type" value="Genomic_DNA"/>
</dbReference>
<dbReference type="AlphaFoldDB" id="A0A5Q2TG27"/>
<reference evidence="2 3" key="1">
    <citation type="submission" date="2019-11" db="EMBL/GenBank/DDBJ databases">
        <title>Gracilibacillus salitolerans sp. nov., a moderate halophile isolated from a saline soil in northwest China.</title>
        <authorList>
            <person name="Gan L."/>
        </authorList>
    </citation>
    <scope>NUCLEOTIDE SEQUENCE [LARGE SCALE GENOMIC DNA]</scope>
    <source>
        <strain evidence="2 3">SCU50</strain>
    </source>
</reference>
<name>A0A5Q2TG27_9BACI</name>
<dbReference type="Proteomes" id="UP000339690">
    <property type="component" value="Chromosome"/>
</dbReference>
<dbReference type="RefSeq" id="WP_153790052.1">
    <property type="nucleotide sequence ID" value="NZ_CP045915.1"/>
</dbReference>
<feature type="transmembrane region" description="Helical" evidence="1">
    <location>
        <begin position="134"/>
        <end position="157"/>
    </location>
</feature>
<dbReference type="KEGG" id="grc:GI584_01900"/>
<gene>
    <name evidence="2" type="ORF">GI584_01900</name>
</gene>
<feature type="transmembrane region" description="Helical" evidence="1">
    <location>
        <begin position="164"/>
        <end position="186"/>
    </location>
</feature>
<organism evidence="2 3">
    <name type="scientific">Gracilibacillus salitolerans</name>
    <dbReference type="NCBI Taxonomy" id="2663022"/>
    <lineage>
        <taxon>Bacteria</taxon>
        <taxon>Bacillati</taxon>
        <taxon>Bacillota</taxon>
        <taxon>Bacilli</taxon>
        <taxon>Bacillales</taxon>
        <taxon>Bacillaceae</taxon>
        <taxon>Gracilibacillus</taxon>
    </lineage>
</organism>
<feature type="transmembrane region" description="Helical" evidence="1">
    <location>
        <begin position="206"/>
        <end position="226"/>
    </location>
</feature>
<feature type="transmembrane region" description="Helical" evidence="1">
    <location>
        <begin position="23"/>
        <end position="42"/>
    </location>
</feature>
<sequence>MNTPNNTMFKVTKDLFLIQMKWTFWYMLVVLVLFLIIPLFSVKMELNFLSTMYTSTKIYMLVIGIISSLAFFAHYVQNGITRKDYFSGSAIAAEGLAFSIMFIASIINGILYIIEPLKGYLPDNANIGFLDMTSTWMIPMLVFSLIIFGFYLAGWLIIAGYQRYGGWGCVAFILIALLSVSFIDLLWEGDITYPLINLLTIPSPNLSIVVSLICTIILVATGLLLIRSLTKRVTIQPK</sequence>
<proteinExistence type="predicted"/>
<evidence type="ECO:0000313" key="3">
    <source>
        <dbReference type="Proteomes" id="UP000339690"/>
    </source>
</evidence>
<keyword evidence="1" id="KW-0472">Membrane</keyword>
<keyword evidence="3" id="KW-1185">Reference proteome</keyword>
<accession>A0A5Q2TG27</accession>
<keyword evidence="1" id="KW-0812">Transmembrane</keyword>
<feature type="transmembrane region" description="Helical" evidence="1">
    <location>
        <begin position="96"/>
        <end position="114"/>
    </location>
</feature>
<keyword evidence="1" id="KW-1133">Transmembrane helix</keyword>
<evidence type="ECO:0000256" key="1">
    <source>
        <dbReference type="SAM" id="Phobius"/>
    </source>
</evidence>
<protein>
    <submittedName>
        <fullName evidence="2">Uncharacterized protein</fullName>
    </submittedName>
</protein>